<dbReference type="GO" id="GO:0004222">
    <property type="term" value="F:metalloendopeptidase activity"/>
    <property type="evidence" value="ECO:0007669"/>
    <property type="project" value="TreeGrafter"/>
</dbReference>
<dbReference type="InterPro" id="IPR016047">
    <property type="entry name" value="M23ase_b-sheet_dom"/>
</dbReference>
<dbReference type="InterPro" id="IPR050570">
    <property type="entry name" value="Cell_wall_metabolism_enzyme"/>
</dbReference>
<keyword evidence="2" id="KW-0732">Signal</keyword>
<feature type="chain" id="PRO_5012142081" evidence="2">
    <location>
        <begin position="23"/>
        <end position="335"/>
    </location>
</feature>
<feature type="signal peptide" evidence="2">
    <location>
        <begin position="1"/>
        <end position="22"/>
    </location>
</feature>
<evidence type="ECO:0000259" key="3">
    <source>
        <dbReference type="Pfam" id="PF01551"/>
    </source>
</evidence>
<dbReference type="CDD" id="cd12797">
    <property type="entry name" value="M23_peptidase"/>
    <property type="match status" value="1"/>
</dbReference>
<proteinExistence type="inferred from homology"/>
<dbReference type="PANTHER" id="PTHR21666">
    <property type="entry name" value="PEPTIDASE-RELATED"/>
    <property type="match status" value="1"/>
</dbReference>
<dbReference type="InterPro" id="IPR011055">
    <property type="entry name" value="Dup_hybrid_motif"/>
</dbReference>
<gene>
    <name evidence="4" type="ORF">CRENPOLYSF1_430088</name>
</gene>
<name>A0A1R4HC02_9GAMM</name>
<sequence length="335" mass="37298">MRMFLNWPLVIQSALLSIFLQACVENPSYAPVTNTGQSLSNNQLPQSEFTIAQDTSATTIENRLSETTHIPTESSRYQNLAAVINENPAPSNKKITHSNGYYQLAKKNTILSKQHYPQLARWHKSPTPHAIQTSHTIKRLTHNTADTAPILKKNLSRHSASNTDKKIKYSFISVPNNKSTPFSIKNHTRQHVASVIKSEALKTATISIDNKKMLKLAFKWPLKGVVVKNFQQSKNKGIDIAGKIGQRVYAAEAGKVIYGGPWLVGFGNLLIIKHNHIYLSAYANNSQLLVKEGQSVNKGQIIAQVGRTLSQKAALHFEIRKNGKSVNPLRLLPRL</sequence>
<dbReference type="SUPFAM" id="SSF51261">
    <property type="entry name" value="Duplicated hybrid motif"/>
    <property type="match status" value="1"/>
</dbReference>
<protein>
    <submittedName>
        <fullName evidence="4">Peptidase M23 (Modular protein)</fullName>
    </submittedName>
</protein>
<dbReference type="AlphaFoldDB" id="A0A1R4HC02"/>
<reference evidence="5" key="1">
    <citation type="submission" date="2017-02" db="EMBL/GenBank/DDBJ databases">
        <authorList>
            <person name="Daims H."/>
        </authorList>
    </citation>
    <scope>NUCLEOTIDE SEQUENCE [LARGE SCALE GENOMIC DNA]</scope>
</reference>
<keyword evidence="5" id="KW-1185">Reference proteome</keyword>
<dbReference type="PANTHER" id="PTHR21666:SF263">
    <property type="entry name" value="MUREIN HYDROLASE ACTIVATOR NLPD"/>
    <property type="match status" value="1"/>
</dbReference>
<dbReference type="Pfam" id="PF01551">
    <property type="entry name" value="Peptidase_M23"/>
    <property type="match status" value="1"/>
</dbReference>
<dbReference type="Gene3D" id="2.70.70.10">
    <property type="entry name" value="Glucose Permease (Domain IIA)"/>
    <property type="match status" value="1"/>
</dbReference>
<dbReference type="EMBL" id="FUKI01000119">
    <property type="protein sequence ID" value="SJM93410.1"/>
    <property type="molecule type" value="Genomic_DNA"/>
</dbReference>
<comment type="similarity">
    <text evidence="1">Belongs to the E.coli NlpD/Haemophilus LppB family.</text>
</comment>
<accession>A0A1R4HC02</accession>
<evidence type="ECO:0000256" key="2">
    <source>
        <dbReference type="SAM" id="SignalP"/>
    </source>
</evidence>
<feature type="domain" description="M23ase beta-sheet core" evidence="3">
    <location>
        <begin position="234"/>
        <end position="328"/>
    </location>
</feature>
<dbReference type="Proteomes" id="UP000195667">
    <property type="component" value="Unassembled WGS sequence"/>
</dbReference>
<dbReference type="PROSITE" id="PS51257">
    <property type="entry name" value="PROKAR_LIPOPROTEIN"/>
    <property type="match status" value="1"/>
</dbReference>
<evidence type="ECO:0000313" key="4">
    <source>
        <dbReference type="EMBL" id="SJM93410.1"/>
    </source>
</evidence>
<evidence type="ECO:0000313" key="5">
    <source>
        <dbReference type="Proteomes" id="UP000195667"/>
    </source>
</evidence>
<evidence type="ECO:0000256" key="1">
    <source>
        <dbReference type="ARBA" id="ARBA00038420"/>
    </source>
</evidence>
<organism evidence="4 5">
    <name type="scientific">Crenothrix polyspora</name>
    <dbReference type="NCBI Taxonomy" id="360316"/>
    <lineage>
        <taxon>Bacteria</taxon>
        <taxon>Pseudomonadati</taxon>
        <taxon>Pseudomonadota</taxon>
        <taxon>Gammaproteobacteria</taxon>
        <taxon>Methylococcales</taxon>
        <taxon>Crenotrichaceae</taxon>
        <taxon>Crenothrix</taxon>
    </lineage>
</organism>